<dbReference type="EMBL" id="JAAGBB010000001">
    <property type="protein sequence ID" value="MBR0662790.1"/>
    <property type="molecule type" value="Genomic_DNA"/>
</dbReference>
<evidence type="ECO:0000313" key="4">
    <source>
        <dbReference type="Proteomes" id="UP001196870"/>
    </source>
</evidence>
<comment type="caution">
    <text evidence="3">The sequence shown here is derived from an EMBL/GenBank/DDBJ whole genome shotgun (WGS) entry which is preliminary data.</text>
</comment>
<proteinExistence type="inferred from homology"/>
<dbReference type="CDD" id="cd07012">
    <property type="entry name" value="PBP2_Bug_TTT"/>
    <property type="match status" value="1"/>
</dbReference>
<name>A0ABS5ESA3_9PROT</name>
<dbReference type="Gene3D" id="3.40.190.150">
    <property type="entry name" value="Bordetella uptake gene, domain 1"/>
    <property type="match status" value="1"/>
</dbReference>
<dbReference type="PANTHER" id="PTHR42928:SF5">
    <property type="entry name" value="BLR1237 PROTEIN"/>
    <property type="match status" value="1"/>
</dbReference>
<dbReference type="InterPro" id="IPR042100">
    <property type="entry name" value="Bug_dom1"/>
</dbReference>
<keyword evidence="4" id="KW-1185">Reference proteome</keyword>
<dbReference type="PIRSF" id="PIRSF017082">
    <property type="entry name" value="YflP"/>
    <property type="match status" value="1"/>
</dbReference>
<evidence type="ECO:0000313" key="3">
    <source>
        <dbReference type="EMBL" id="MBR0662790.1"/>
    </source>
</evidence>
<dbReference type="SUPFAM" id="SSF53850">
    <property type="entry name" value="Periplasmic binding protein-like II"/>
    <property type="match status" value="1"/>
</dbReference>
<feature type="signal peptide" evidence="2">
    <location>
        <begin position="1"/>
        <end position="27"/>
    </location>
</feature>
<dbReference type="PANTHER" id="PTHR42928">
    <property type="entry name" value="TRICARBOXYLATE-BINDING PROTEIN"/>
    <property type="match status" value="1"/>
</dbReference>
<gene>
    <name evidence="3" type="ORF">GXW71_00340</name>
</gene>
<sequence>MPSPIRRRLLTALLAAPSLSRARLASAQDAWPQRPVTIVLPLAPGGSTDTLMRPLAQHLTGVFGQSFVIDNRPGAGGSIGHGQVARARPDGYTLLASTNSSYAIAPHLYPLTYDPEAAFAPITLIASSPQVLCVHRSVPVTDLAGFMDHVRRNPERLSFSSAGIGFTSHLAAELFMSMTGLSMLHVPYRGGGPAAQALMSGEVQVNFADTTTALTLVQSGNVRAIAVTSKQPSPQFPGLPTLDGAGLPGFQSSTAYGLLAPAGTPRPILDRMQAAVVTWLRAPERRGWLDSSGFIPIGSTAEEFQRLRTEESAMWGEIIRARGIRMP</sequence>
<dbReference type="RefSeq" id="WP_211850281.1">
    <property type="nucleotide sequence ID" value="NZ_JAAGBB010000001.1"/>
</dbReference>
<dbReference type="InterPro" id="IPR005064">
    <property type="entry name" value="BUG"/>
</dbReference>
<feature type="chain" id="PRO_5047408609" evidence="2">
    <location>
        <begin position="28"/>
        <end position="327"/>
    </location>
</feature>
<dbReference type="Proteomes" id="UP001196870">
    <property type="component" value="Unassembled WGS sequence"/>
</dbReference>
<reference evidence="4" key="1">
    <citation type="journal article" date="2021" name="Syst. Appl. Microbiol.">
        <title>Roseomonas hellenica sp. nov., isolated from roots of wild-growing Alkanna tinctoria.</title>
        <authorList>
            <person name="Rat A."/>
            <person name="Naranjo H.D."/>
            <person name="Lebbe L."/>
            <person name="Cnockaert M."/>
            <person name="Krigas N."/>
            <person name="Grigoriadou K."/>
            <person name="Maloupa E."/>
            <person name="Willems A."/>
        </authorList>
    </citation>
    <scope>NUCLEOTIDE SEQUENCE [LARGE SCALE GENOMIC DNA]</scope>
    <source>
        <strain evidence="4">LMG 31523</strain>
    </source>
</reference>
<dbReference type="Pfam" id="PF03401">
    <property type="entry name" value="TctC"/>
    <property type="match status" value="1"/>
</dbReference>
<organism evidence="3 4">
    <name type="scientific">Plastoroseomonas hellenica</name>
    <dbReference type="NCBI Taxonomy" id="2687306"/>
    <lineage>
        <taxon>Bacteria</taxon>
        <taxon>Pseudomonadati</taxon>
        <taxon>Pseudomonadota</taxon>
        <taxon>Alphaproteobacteria</taxon>
        <taxon>Acetobacterales</taxon>
        <taxon>Acetobacteraceae</taxon>
        <taxon>Plastoroseomonas</taxon>
    </lineage>
</organism>
<dbReference type="Gene3D" id="3.40.190.10">
    <property type="entry name" value="Periplasmic binding protein-like II"/>
    <property type="match status" value="1"/>
</dbReference>
<evidence type="ECO:0000256" key="1">
    <source>
        <dbReference type="ARBA" id="ARBA00006987"/>
    </source>
</evidence>
<evidence type="ECO:0000256" key="2">
    <source>
        <dbReference type="SAM" id="SignalP"/>
    </source>
</evidence>
<accession>A0ABS5ESA3</accession>
<comment type="similarity">
    <text evidence="1">Belongs to the UPF0065 (bug) family.</text>
</comment>
<keyword evidence="2" id="KW-0732">Signal</keyword>
<protein>
    <submittedName>
        <fullName evidence="3">Tripartite tricarboxylate transporter substrate binding protein</fullName>
    </submittedName>
</protein>